<dbReference type="Proteomes" id="UP000678545">
    <property type="component" value="Unassembled WGS sequence"/>
</dbReference>
<dbReference type="InterPro" id="IPR050640">
    <property type="entry name" value="Bact_2-comp_sensor_kinase"/>
</dbReference>
<dbReference type="InterPro" id="IPR010559">
    <property type="entry name" value="Sig_transdc_His_kin_internal"/>
</dbReference>
<sequence>MTTPISSLSKRERLFRLGYLLFGINLPEQDQSTSANSSLSTSSASELKKLVLRIFLAVAFALACVYLISSFEDFVSGFIDGWNMAGNADDLKFETWRMSQQLLLSLLAVMWFLTHNFLLKRAIAQTIARHDAERERANRLEITSTLQLLKAQIEPHFLFNTLGLVQHLAEPTAPQAAALTADLIQFLRATLESLRSDTISLEDDCKTCDAYLKIMQTRLPRRLSYAIDCEPRLQQFRLPSALLLTLVENAIKHGIEPAVDGGHINIVAHQVDQQVHITVIDTGLGFGDDIGHGLGLEHIRNRLALSYGDKAKLELEENEPRGVIARLVLPT</sequence>
<dbReference type="Gene3D" id="3.30.565.10">
    <property type="entry name" value="Histidine kinase-like ATPase, C-terminal domain"/>
    <property type="match status" value="1"/>
</dbReference>
<evidence type="ECO:0000259" key="3">
    <source>
        <dbReference type="Pfam" id="PF06580"/>
    </source>
</evidence>
<evidence type="ECO:0000256" key="1">
    <source>
        <dbReference type="SAM" id="Phobius"/>
    </source>
</evidence>
<keyword evidence="5" id="KW-1185">Reference proteome</keyword>
<dbReference type="InterPro" id="IPR036890">
    <property type="entry name" value="HATPase_C_sf"/>
</dbReference>
<feature type="domain" description="Histidine kinase/HSP90-like ATPase" evidence="2">
    <location>
        <begin position="242"/>
        <end position="330"/>
    </location>
</feature>
<accession>A0A941E5P7</accession>
<keyword evidence="1" id="KW-0812">Transmembrane</keyword>
<dbReference type="InterPro" id="IPR003594">
    <property type="entry name" value="HATPase_dom"/>
</dbReference>
<evidence type="ECO:0000259" key="2">
    <source>
        <dbReference type="Pfam" id="PF02518"/>
    </source>
</evidence>
<dbReference type="AlphaFoldDB" id="A0A941E5P7"/>
<dbReference type="SUPFAM" id="SSF55874">
    <property type="entry name" value="ATPase domain of HSP90 chaperone/DNA topoisomerase II/histidine kinase"/>
    <property type="match status" value="1"/>
</dbReference>
<keyword evidence="4" id="KW-0418">Kinase</keyword>
<evidence type="ECO:0000313" key="5">
    <source>
        <dbReference type="Proteomes" id="UP000678545"/>
    </source>
</evidence>
<evidence type="ECO:0000313" key="4">
    <source>
        <dbReference type="EMBL" id="MBR7799238.1"/>
    </source>
</evidence>
<dbReference type="Pfam" id="PF02518">
    <property type="entry name" value="HATPase_c"/>
    <property type="match status" value="1"/>
</dbReference>
<comment type="caution">
    <text evidence="4">The sequence shown here is derived from an EMBL/GenBank/DDBJ whole genome shotgun (WGS) entry which is preliminary data.</text>
</comment>
<dbReference type="EMBL" id="JAGSPJ010000001">
    <property type="protein sequence ID" value="MBR7799238.1"/>
    <property type="molecule type" value="Genomic_DNA"/>
</dbReference>
<gene>
    <name evidence="4" type="ORF">KDM90_04430</name>
</gene>
<feature type="domain" description="Signal transduction histidine kinase internal region" evidence="3">
    <location>
        <begin position="145"/>
        <end position="223"/>
    </location>
</feature>
<dbReference type="RefSeq" id="WP_212674336.1">
    <property type="nucleotide sequence ID" value="NZ_JAGSPJ010000001.1"/>
</dbReference>
<proteinExistence type="predicted"/>
<dbReference type="Pfam" id="PF06580">
    <property type="entry name" value="His_kinase"/>
    <property type="match status" value="1"/>
</dbReference>
<protein>
    <submittedName>
        <fullName evidence="4">Histidine kinase</fullName>
    </submittedName>
</protein>
<keyword evidence="1" id="KW-0472">Membrane</keyword>
<feature type="transmembrane region" description="Helical" evidence="1">
    <location>
        <begin position="50"/>
        <end position="68"/>
    </location>
</feature>
<name>A0A941E5P7_9BURK</name>
<organism evidence="4 5">
    <name type="scientific">Undibacterium fentianense</name>
    <dbReference type="NCBI Taxonomy" id="2828728"/>
    <lineage>
        <taxon>Bacteria</taxon>
        <taxon>Pseudomonadati</taxon>
        <taxon>Pseudomonadota</taxon>
        <taxon>Betaproteobacteria</taxon>
        <taxon>Burkholderiales</taxon>
        <taxon>Oxalobacteraceae</taxon>
        <taxon>Undibacterium</taxon>
    </lineage>
</organism>
<dbReference type="GO" id="GO:0016020">
    <property type="term" value="C:membrane"/>
    <property type="evidence" value="ECO:0007669"/>
    <property type="project" value="InterPro"/>
</dbReference>
<reference evidence="4" key="1">
    <citation type="submission" date="2021-04" db="EMBL/GenBank/DDBJ databases">
        <title>novel species isolated from subtropical streams in China.</title>
        <authorList>
            <person name="Lu H."/>
        </authorList>
    </citation>
    <scope>NUCLEOTIDE SEQUENCE</scope>
    <source>
        <strain evidence="4">FT137W</strain>
    </source>
</reference>
<dbReference type="GO" id="GO:0000155">
    <property type="term" value="F:phosphorelay sensor kinase activity"/>
    <property type="evidence" value="ECO:0007669"/>
    <property type="project" value="InterPro"/>
</dbReference>
<dbReference type="PANTHER" id="PTHR34220:SF9">
    <property type="entry name" value="SIGNAL TRANSDUCTION HISTIDINE KINASE INTERNAL REGION DOMAIN-CONTAINING PROTEIN"/>
    <property type="match status" value="1"/>
</dbReference>
<dbReference type="PANTHER" id="PTHR34220">
    <property type="entry name" value="SENSOR HISTIDINE KINASE YPDA"/>
    <property type="match status" value="1"/>
</dbReference>
<keyword evidence="1" id="KW-1133">Transmembrane helix</keyword>
<keyword evidence="4" id="KW-0808">Transferase</keyword>
<feature type="transmembrane region" description="Helical" evidence="1">
    <location>
        <begin position="102"/>
        <end position="119"/>
    </location>
</feature>